<proteinExistence type="predicted"/>
<dbReference type="EMBL" id="CP036170">
    <property type="protein sequence ID" value="QBF73849.1"/>
    <property type="molecule type" value="Genomic_DNA"/>
</dbReference>
<dbReference type="InterPro" id="IPR015424">
    <property type="entry name" value="PyrdxlP-dep_Trfase"/>
</dbReference>
<reference evidence="1 2" key="1">
    <citation type="journal article" date="2019" name="Appl. Environ. Microbiol.">
        <title>Clostridium scindens ATCC 35704: integration of nutritional requirements, the complete genome sequence, and global transcriptional responses to bile acids.</title>
        <authorList>
            <person name="Devendran S."/>
            <person name="Shrestha R."/>
            <person name="Alves J.M.P."/>
            <person name="Wolf P.G."/>
            <person name="Ly L."/>
            <person name="Hernandez A.G."/>
            <person name="Mendez-Garcia C."/>
            <person name="Inboden A."/>
            <person name="Wiley J."/>
            <person name="Paul O."/>
            <person name="Allen A."/>
            <person name="Springer E."/>
            <person name="Wright C.L."/>
            <person name="Fields C.J."/>
            <person name="Daniel S.L."/>
            <person name="Ridlon J.M."/>
        </authorList>
    </citation>
    <scope>NUCLEOTIDE SEQUENCE [LARGE SCALE GENOMIC DNA]</scope>
    <source>
        <strain evidence="1 2">ATCC 35704</strain>
    </source>
</reference>
<keyword evidence="2" id="KW-1185">Reference proteome</keyword>
<dbReference type="SUPFAM" id="SSF53383">
    <property type="entry name" value="PLP-dependent transferases"/>
    <property type="match status" value="1"/>
</dbReference>
<name>A0A494WJI4_CLOS5</name>
<dbReference type="KEGG" id="csci:HDCHBGLK_01238"/>
<sequence length="250" mass="29318">MPANYAAMMAVIDYVCDIGAHFLEDADKADKRALYVEGMNRSHLQERALLYRMLEGTDEVPGLRHIDNVEVSVDMEDLTYKDLIVAMGIKGIEYSECVQKYLDHGVTVFERLRSSMYSKRIVEALEIEGVIRVSPLHCNSTEAIDEFLRITQKSQKAYNIVKEEPLSSPQRQRFFCTYLSSLSHLLQTRYRRLNQKTFLLNHKPRLQHTAYQPLKLRQSHRFYLLQDTFRRFLSIFQIPVISLYIHQIRP</sequence>
<gene>
    <name evidence="1" type="ORF">HDCHBGLK_01238</name>
</gene>
<dbReference type="Proteomes" id="UP000289664">
    <property type="component" value="Chromosome"/>
</dbReference>
<organism evidence="1 2">
    <name type="scientific">Clostridium scindens (strain ATCC 35704 / DSM 5676 / VPI 13733 / 19)</name>
    <dbReference type="NCBI Taxonomy" id="411468"/>
    <lineage>
        <taxon>Bacteria</taxon>
        <taxon>Bacillati</taxon>
        <taxon>Bacillota</taxon>
        <taxon>Clostridia</taxon>
        <taxon>Lachnospirales</taxon>
        <taxon>Lachnospiraceae</taxon>
    </lineage>
</organism>
<accession>A0A494WJI4</accession>
<dbReference type="Gene3D" id="3.90.1150.10">
    <property type="entry name" value="Aspartate Aminotransferase, domain 1"/>
    <property type="match status" value="1"/>
</dbReference>
<protein>
    <submittedName>
        <fullName evidence="1">Uncharacterized protein</fullName>
    </submittedName>
</protein>
<evidence type="ECO:0000313" key="2">
    <source>
        <dbReference type="Proteomes" id="UP000289664"/>
    </source>
</evidence>
<dbReference type="AlphaFoldDB" id="A0A494WJI4"/>
<evidence type="ECO:0000313" key="1">
    <source>
        <dbReference type="EMBL" id="QBF73849.1"/>
    </source>
</evidence>
<dbReference type="InterPro" id="IPR015422">
    <property type="entry name" value="PyrdxlP-dep_Trfase_small"/>
</dbReference>